<dbReference type="SMART" id="SM00955">
    <property type="entry name" value="RNB"/>
    <property type="match status" value="1"/>
</dbReference>
<evidence type="ECO:0000256" key="7">
    <source>
        <dbReference type="HAMAP-Rule" id="MF_01895"/>
    </source>
</evidence>
<evidence type="ECO:0000256" key="5">
    <source>
        <dbReference type="ARBA" id="ARBA00022839"/>
    </source>
</evidence>
<keyword evidence="5 7" id="KW-0269">Exonuclease</keyword>
<evidence type="ECO:0000313" key="10">
    <source>
        <dbReference type="EMBL" id="MFC4349833.1"/>
    </source>
</evidence>
<proteinExistence type="inferred from homology"/>
<name>A0ABV8UGB6_9PROT</name>
<dbReference type="PROSITE" id="PS50126">
    <property type="entry name" value="S1"/>
    <property type="match status" value="1"/>
</dbReference>
<dbReference type="SMART" id="SM00316">
    <property type="entry name" value="S1"/>
    <property type="match status" value="1"/>
</dbReference>
<dbReference type="InterPro" id="IPR040476">
    <property type="entry name" value="CSD2"/>
</dbReference>
<gene>
    <name evidence="7 10" type="primary">rnr</name>
    <name evidence="10" type="ORF">ACFO5Q_18435</name>
</gene>
<comment type="similarity">
    <text evidence="7">Belongs to the RNR ribonuclease family. RNase R subfamily.</text>
</comment>
<evidence type="ECO:0000256" key="4">
    <source>
        <dbReference type="ARBA" id="ARBA00022801"/>
    </source>
</evidence>
<sequence length="775" mass="86011">MARKPEPGQIPTKDEIMEFIRDFEGGKVTKRDIARAFGVKGPDKVHLKKALRELSEDGILTKDTGHALRPADRLPGVQVVEFAGLNKHGEVLVKPVNFEGGGEMPTIFLKEKKRGRGKGGPALGPGDRALVRLTHIKDEPPVYKASILKVLKPAPRALMGIFHGNENGGRIHPIDKKNRDEYWVDRDDTGGAKDGELVLADPVQSRRGSGPKRARVKERLDDISSAKAISMIAIHAHDIPYEFPEDVIKEAEAAQPVGLGKRADLRDIPLITIDPADARDHDDAIWAEADPDVENKGGWHAIVAIADVAHYVKPESKLDREALKRGNSCYFPDRVVPMLPEALSADLCSLMPGVERACMAVHMWFDAQGRKIRHKFVRGLMKSAANVSYTDAQAAIDGTPNELTEPLLEPVLKPLWGTFKAIMEARSKREPLDLDLPERRVEINDEGHVTGITLRDRFDAHRVVEEFMISANVCAAEEMEKHHLPTMYRVHEEPPMDKLESLRDFLATMDLNLAKGTVMMPRLFNGILHKVKDTPQEHLVNEVVLRSQTQAYYGPDNMGHFGLALPRYAHFTSPIRRYADLIVHRGLIRALKLGKDGMTDLEVEELGAIGEQISNTERRAMAAERDSTDRYLANYLSDHVGEEFVGRITGVTRFGLFVSLEPSGGDGLIPISEIGADFYTLDEAHHRLVGERHGEVFKLGDRVEVKLEEANKFTGGLRLSLVGEGNLPDFVEKGGNRAAKLSRRHDRPKGAKGGKPRRRSGASKPGKPGTSRRKR</sequence>
<keyword evidence="2 7" id="KW-0963">Cytoplasm</keyword>
<feature type="domain" description="S1 motif" evidence="9">
    <location>
        <begin position="641"/>
        <end position="722"/>
    </location>
</feature>
<dbReference type="HAMAP" id="MF_01895">
    <property type="entry name" value="RNase_R"/>
    <property type="match status" value="1"/>
</dbReference>
<dbReference type="InterPro" id="IPR011805">
    <property type="entry name" value="RNase_R"/>
</dbReference>
<dbReference type="InterPro" id="IPR012340">
    <property type="entry name" value="NA-bd_OB-fold"/>
</dbReference>
<dbReference type="EMBL" id="JBHSCR010000036">
    <property type="protein sequence ID" value="MFC4349833.1"/>
    <property type="molecule type" value="Genomic_DNA"/>
</dbReference>
<dbReference type="PANTHER" id="PTHR23355:SF9">
    <property type="entry name" value="DIS3-LIKE EXONUCLEASE 2"/>
    <property type="match status" value="1"/>
</dbReference>
<feature type="compositionally biased region" description="Basic residues" evidence="8">
    <location>
        <begin position="740"/>
        <end position="761"/>
    </location>
</feature>
<protein>
    <recommendedName>
        <fullName evidence="7">Ribonuclease R</fullName>
        <shortName evidence="7">RNase R</shortName>
        <ecNumber evidence="7">3.1.13.1</ecNumber>
    </recommendedName>
</protein>
<dbReference type="CDD" id="cd04471">
    <property type="entry name" value="S1_RNase_R"/>
    <property type="match status" value="1"/>
</dbReference>
<dbReference type="EC" id="3.1.13.1" evidence="7"/>
<keyword evidence="11" id="KW-1185">Reference proteome</keyword>
<evidence type="ECO:0000313" key="11">
    <source>
        <dbReference type="Proteomes" id="UP001595776"/>
    </source>
</evidence>
<reference evidence="11" key="1">
    <citation type="journal article" date="2019" name="Int. J. Syst. Evol. Microbiol.">
        <title>The Global Catalogue of Microorganisms (GCM) 10K type strain sequencing project: providing services to taxonomists for standard genome sequencing and annotation.</title>
        <authorList>
            <consortium name="The Broad Institute Genomics Platform"/>
            <consortium name="The Broad Institute Genome Sequencing Center for Infectious Disease"/>
            <person name="Wu L."/>
            <person name="Ma J."/>
        </authorList>
    </citation>
    <scope>NUCLEOTIDE SEQUENCE [LARGE SCALE GENOMIC DNA]</scope>
    <source>
        <strain evidence="11">CGMCC 1.15304</strain>
    </source>
</reference>
<feature type="region of interest" description="Disordered" evidence="8">
    <location>
        <begin position="733"/>
        <end position="775"/>
    </location>
</feature>
<comment type="function">
    <text evidence="7">3'-5' exoribonuclease that releases 5'-nucleoside monophosphates and is involved in maturation of structured RNAs.</text>
</comment>
<dbReference type="Pfam" id="PF17876">
    <property type="entry name" value="CSD2"/>
    <property type="match status" value="1"/>
</dbReference>
<dbReference type="InterPro" id="IPR004476">
    <property type="entry name" value="RNase_II/RNase_R"/>
</dbReference>
<dbReference type="NCBIfam" id="TIGR00358">
    <property type="entry name" value="3_prime_RNase"/>
    <property type="match status" value="1"/>
</dbReference>
<dbReference type="NCBIfam" id="TIGR02063">
    <property type="entry name" value="RNase_R"/>
    <property type="match status" value="1"/>
</dbReference>
<evidence type="ECO:0000256" key="6">
    <source>
        <dbReference type="ARBA" id="ARBA00022884"/>
    </source>
</evidence>
<dbReference type="GO" id="GO:0008859">
    <property type="term" value="F:exoribonuclease II activity"/>
    <property type="evidence" value="ECO:0007669"/>
    <property type="project" value="UniProtKB-EC"/>
</dbReference>
<dbReference type="InterPro" id="IPR001900">
    <property type="entry name" value="RNase_II/R"/>
</dbReference>
<dbReference type="Pfam" id="PF00773">
    <property type="entry name" value="RNB"/>
    <property type="match status" value="1"/>
</dbReference>
<comment type="subcellular location">
    <subcellularLocation>
        <location evidence="7">Cytoplasm</location>
    </subcellularLocation>
</comment>
<accession>A0ABV8UGB6</accession>
<keyword evidence="6 7" id="KW-0694">RNA-binding</keyword>
<dbReference type="RefSeq" id="WP_231727118.1">
    <property type="nucleotide sequence ID" value="NZ_JBHSCR010000036.1"/>
</dbReference>
<evidence type="ECO:0000256" key="3">
    <source>
        <dbReference type="ARBA" id="ARBA00022722"/>
    </source>
</evidence>
<organism evidence="10 11">
    <name type="scientific">Kordiimonas lipolytica</name>
    <dbReference type="NCBI Taxonomy" id="1662421"/>
    <lineage>
        <taxon>Bacteria</taxon>
        <taxon>Pseudomonadati</taxon>
        <taxon>Pseudomonadota</taxon>
        <taxon>Alphaproteobacteria</taxon>
        <taxon>Kordiimonadales</taxon>
        <taxon>Kordiimonadaceae</taxon>
        <taxon>Kordiimonas</taxon>
    </lineage>
</organism>
<comment type="catalytic activity">
    <reaction evidence="1 7">
        <text>Exonucleolytic cleavage in the 3'- to 5'-direction to yield nucleoside 5'-phosphates.</text>
        <dbReference type="EC" id="3.1.13.1"/>
    </reaction>
</comment>
<comment type="caution">
    <text evidence="10">The sequence shown here is derived from an EMBL/GenBank/DDBJ whole genome shotgun (WGS) entry which is preliminary data.</text>
</comment>
<dbReference type="InterPro" id="IPR022966">
    <property type="entry name" value="RNase_II/R_CS"/>
</dbReference>
<evidence type="ECO:0000256" key="2">
    <source>
        <dbReference type="ARBA" id="ARBA00022490"/>
    </source>
</evidence>
<dbReference type="PROSITE" id="PS01175">
    <property type="entry name" value="RIBONUCLEASE_II"/>
    <property type="match status" value="1"/>
</dbReference>
<dbReference type="SUPFAM" id="SSF50249">
    <property type="entry name" value="Nucleic acid-binding proteins"/>
    <property type="match status" value="2"/>
</dbReference>
<dbReference type="PANTHER" id="PTHR23355">
    <property type="entry name" value="RIBONUCLEASE"/>
    <property type="match status" value="1"/>
</dbReference>
<dbReference type="Gene3D" id="2.40.50.140">
    <property type="entry name" value="Nucleic acid-binding proteins"/>
    <property type="match status" value="1"/>
</dbReference>
<dbReference type="Proteomes" id="UP001595776">
    <property type="component" value="Unassembled WGS sequence"/>
</dbReference>
<keyword evidence="3 7" id="KW-0540">Nuclease</keyword>
<keyword evidence="4 7" id="KW-0378">Hydrolase</keyword>
<evidence type="ECO:0000256" key="1">
    <source>
        <dbReference type="ARBA" id="ARBA00001849"/>
    </source>
</evidence>
<dbReference type="InterPro" id="IPR050180">
    <property type="entry name" value="RNR_Ribonuclease"/>
</dbReference>
<dbReference type="Pfam" id="PF00575">
    <property type="entry name" value="S1"/>
    <property type="match status" value="1"/>
</dbReference>
<dbReference type="InterPro" id="IPR003029">
    <property type="entry name" value="S1_domain"/>
</dbReference>
<evidence type="ECO:0000256" key="8">
    <source>
        <dbReference type="SAM" id="MobiDB-lite"/>
    </source>
</evidence>
<evidence type="ECO:0000259" key="9">
    <source>
        <dbReference type="PROSITE" id="PS50126"/>
    </source>
</evidence>